<reference evidence="2" key="1">
    <citation type="submission" date="2021-01" db="EMBL/GenBank/DDBJ databases">
        <title>Caligus Genome Assembly.</title>
        <authorList>
            <person name="Gallardo-Escarate C."/>
        </authorList>
    </citation>
    <scope>NUCLEOTIDE SEQUENCE [LARGE SCALE GENOMIC DNA]</scope>
</reference>
<accession>A0A7T8HFD1</accession>
<keyword evidence="2" id="KW-1185">Reference proteome</keyword>
<evidence type="ECO:0000313" key="1">
    <source>
        <dbReference type="EMBL" id="QQP48830.1"/>
    </source>
</evidence>
<dbReference type="Proteomes" id="UP000595437">
    <property type="component" value="Chromosome 6"/>
</dbReference>
<dbReference type="AlphaFoldDB" id="A0A7T8HFD1"/>
<sequence>RFGSRRCEEGTPVSVPISISHTKNALRQATLKEWQAAWRAMSTCRQSKLFVPNPYLRSKILKYKRAQICVIVGM</sequence>
<organism evidence="1 2">
    <name type="scientific">Caligus rogercresseyi</name>
    <name type="common">Sea louse</name>
    <dbReference type="NCBI Taxonomy" id="217165"/>
    <lineage>
        <taxon>Eukaryota</taxon>
        <taxon>Metazoa</taxon>
        <taxon>Ecdysozoa</taxon>
        <taxon>Arthropoda</taxon>
        <taxon>Crustacea</taxon>
        <taxon>Multicrustacea</taxon>
        <taxon>Hexanauplia</taxon>
        <taxon>Copepoda</taxon>
        <taxon>Siphonostomatoida</taxon>
        <taxon>Caligidae</taxon>
        <taxon>Caligus</taxon>
    </lineage>
</organism>
<dbReference type="EMBL" id="CP045895">
    <property type="protein sequence ID" value="QQP48830.1"/>
    <property type="molecule type" value="Genomic_DNA"/>
</dbReference>
<protein>
    <submittedName>
        <fullName evidence="1">Uncharacterized protein</fullName>
    </submittedName>
</protein>
<name>A0A7T8HFD1_CALRO</name>
<evidence type="ECO:0000313" key="2">
    <source>
        <dbReference type="Proteomes" id="UP000595437"/>
    </source>
</evidence>
<feature type="non-terminal residue" evidence="1">
    <location>
        <position position="1"/>
    </location>
</feature>
<gene>
    <name evidence="1" type="ORF">FKW44_009269</name>
</gene>
<feature type="non-terminal residue" evidence="1">
    <location>
        <position position="74"/>
    </location>
</feature>
<proteinExistence type="predicted"/>
<dbReference type="OrthoDB" id="6743369at2759"/>